<name>A0ACB8C4H8_DERSI</name>
<dbReference type="EMBL" id="CM023478">
    <property type="protein sequence ID" value="KAH7933747.1"/>
    <property type="molecule type" value="Genomic_DNA"/>
</dbReference>
<reference evidence="1" key="1">
    <citation type="submission" date="2020-05" db="EMBL/GenBank/DDBJ databases">
        <title>Large-scale comparative analyses of tick genomes elucidate their genetic diversity and vector capacities.</title>
        <authorList>
            <person name="Jia N."/>
            <person name="Wang J."/>
            <person name="Shi W."/>
            <person name="Du L."/>
            <person name="Sun Y."/>
            <person name="Zhan W."/>
            <person name="Jiang J."/>
            <person name="Wang Q."/>
            <person name="Zhang B."/>
            <person name="Ji P."/>
            <person name="Sakyi L.B."/>
            <person name="Cui X."/>
            <person name="Yuan T."/>
            <person name="Jiang B."/>
            <person name="Yang W."/>
            <person name="Lam T.T.-Y."/>
            <person name="Chang Q."/>
            <person name="Ding S."/>
            <person name="Wang X."/>
            <person name="Zhu J."/>
            <person name="Ruan X."/>
            <person name="Zhao L."/>
            <person name="Wei J."/>
            <person name="Que T."/>
            <person name="Du C."/>
            <person name="Cheng J."/>
            <person name="Dai P."/>
            <person name="Han X."/>
            <person name="Huang E."/>
            <person name="Gao Y."/>
            <person name="Liu J."/>
            <person name="Shao H."/>
            <person name="Ye R."/>
            <person name="Li L."/>
            <person name="Wei W."/>
            <person name="Wang X."/>
            <person name="Wang C."/>
            <person name="Yang T."/>
            <person name="Huo Q."/>
            <person name="Li W."/>
            <person name="Guo W."/>
            <person name="Chen H."/>
            <person name="Zhou L."/>
            <person name="Ni X."/>
            <person name="Tian J."/>
            <person name="Zhou Y."/>
            <person name="Sheng Y."/>
            <person name="Liu T."/>
            <person name="Pan Y."/>
            <person name="Xia L."/>
            <person name="Li J."/>
            <person name="Zhao F."/>
            <person name="Cao W."/>
        </authorList>
    </citation>
    <scope>NUCLEOTIDE SEQUENCE</scope>
    <source>
        <strain evidence="1">Dsil-2018</strain>
    </source>
</reference>
<evidence type="ECO:0000313" key="2">
    <source>
        <dbReference type="Proteomes" id="UP000821865"/>
    </source>
</evidence>
<protein>
    <submittedName>
        <fullName evidence="1">Uncharacterized protein</fullName>
    </submittedName>
</protein>
<gene>
    <name evidence="1" type="ORF">HPB49_016759</name>
</gene>
<proteinExistence type="predicted"/>
<sequence>MVSGDIRDTAKGSMLADAGNVGSGKRETAHSGRNPTFFVLRTIIGPRRSAAQPHSYSTSLPTPPATPAVMREVMVEGHTITAQELLSDDCTPVLCKAYVFRPASSPKPPHHSCNATSDHPNVRNAACDAAATTGSGKTTCVQGDAPHSELRLLDVPTPRLRKAVQTQFRIPLPDDFCLHIRPTNNTFTMATTHFPTADTLKRLTCLAIGDNLPRVITNAYDDETPTQLYQDLVRRNPEYTILAARSVEKTHSILITLDVNAVPHSIKYMGAIHHCTPHRGSPDACTNCRQPGDQHDVCQSPKTNLCPHCATQHWQQDPPWPSSYRHGIVQGTKPSPVTEAAKPPRNAAAGIGPAQTEFPPVAIWTHPAQPTQARLDRAIEHEAWDTPLSSHKHATSVTANPSLQHAMAKSQEETAAAKAEATTGPSRSTFVNASPQ</sequence>
<evidence type="ECO:0000313" key="1">
    <source>
        <dbReference type="EMBL" id="KAH7933747.1"/>
    </source>
</evidence>
<keyword evidence="2" id="KW-1185">Reference proteome</keyword>
<accession>A0ACB8C4H8</accession>
<organism evidence="1 2">
    <name type="scientific">Dermacentor silvarum</name>
    <name type="common">Tick</name>
    <dbReference type="NCBI Taxonomy" id="543639"/>
    <lineage>
        <taxon>Eukaryota</taxon>
        <taxon>Metazoa</taxon>
        <taxon>Ecdysozoa</taxon>
        <taxon>Arthropoda</taxon>
        <taxon>Chelicerata</taxon>
        <taxon>Arachnida</taxon>
        <taxon>Acari</taxon>
        <taxon>Parasitiformes</taxon>
        <taxon>Ixodida</taxon>
        <taxon>Ixodoidea</taxon>
        <taxon>Ixodidae</taxon>
        <taxon>Rhipicephalinae</taxon>
        <taxon>Dermacentor</taxon>
    </lineage>
</organism>
<comment type="caution">
    <text evidence="1">The sequence shown here is derived from an EMBL/GenBank/DDBJ whole genome shotgun (WGS) entry which is preliminary data.</text>
</comment>
<dbReference type="Proteomes" id="UP000821865">
    <property type="component" value="Chromosome 9"/>
</dbReference>